<dbReference type="Gene3D" id="1.20.1250.20">
    <property type="entry name" value="MFS general substrate transporter like domains"/>
    <property type="match status" value="2"/>
</dbReference>
<evidence type="ECO:0000256" key="3">
    <source>
        <dbReference type="ARBA" id="ARBA00022475"/>
    </source>
</evidence>
<feature type="transmembrane region" description="Helical" evidence="8">
    <location>
        <begin position="369"/>
        <end position="392"/>
    </location>
</feature>
<accession>A0ABY3WEA7</accession>
<evidence type="ECO:0000256" key="1">
    <source>
        <dbReference type="ARBA" id="ARBA00004651"/>
    </source>
</evidence>
<feature type="transmembrane region" description="Helical" evidence="8">
    <location>
        <begin position="112"/>
        <end position="132"/>
    </location>
</feature>
<dbReference type="CDD" id="cd17369">
    <property type="entry name" value="MFS_ShiA_like"/>
    <property type="match status" value="1"/>
</dbReference>
<dbReference type="RefSeq" id="WP_242329429.1">
    <property type="nucleotide sequence ID" value="NZ_CP071872.1"/>
</dbReference>
<evidence type="ECO:0000256" key="5">
    <source>
        <dbReference type="ARBA" id="ARBA00022989"/>
    </source>
</evidence>
<evidence type="ECO:0000256" key="7">
    <source>
        <dbReference type="SAM" id="MobiDB-lite"/>
    </source>
</evidence>
<dbReference type="InterPro" id="IPR020846">
    <property type="entry name" value="MFS_dom"/>
</dbReference>
<dbReference type="Pfam" id="PF07690">
    <property type="entry name" value="MFS_1"/>
    <property type="match status" value="1"/>
</dbReference>
<dbReference type="PANTHER" id="PTHR43045">
    <property type="entry name" value="SHIKIMATE TRANSPORTER"/>
    <property type="match status" value="1"/>
</dbReference>
<dbReference type="PROSITE" id="PS50850">
    <property type="entry name" value="MFS"/>
    <property type="match status" value="1"/>
</dbReference>
<keyword evidence="6 8" id="KW-0472">Membrane</keyword>
<dbReference type="Pfam" id="PF00083">
    <property type="entry name" value="Sugar_tr"/>
    <property type="match status" value="1"/>
</dbReference>
<feature type="transmembrane region" description="Helical" evidence="8">
    <location>
        <begin position="52"/>
        <end position="76"/>
    </location>
</feature>
<dbReference type="InterPro" id="IPR005828">
    <property type="entry name" value="MFS_sugar_transport-like"/>
</dbReference>
<evidence type="ECO:0000256" key="2">
    <source>
        <dbReference type="ARBA" id="ARBA00022448"/>
    </source>
</evidence>
<gene>
    <name evidence="10" type="ORF">J4032_04590</name>
</gene>
<proteinExistence type="predicted"/>
<dbReference type="InterPro" id="IPR036259">
    <property type="entry name" value="MFS_trans_sf"/>
</dbReference>
<keyword evidence="4 8" id="KW-0812">Transmembrane</keyword>
<dbReference type="InterPro" id="IPR011701">
    <property type="entry name" value="MFS"/>
</dbReference>
<keyword evidence="3" id="KW-1003">Cell membrane</keyword>
<feature type="compositionally biased region" description="Low complexity" evidence="7">
    <location>
        <begin position="438"/>
        <end position="453"/>
    </location>
</feature>
<dbReference type="SUPFAM" id="SSF103473">
    <property type="entry name" value="MFS general substrate transporter"/>
    <property type="match status" value="1"/>
</dbReference>
<reference evidence="10 11" key="1">
    <citation type="submission" date="2021-03" db="EMBL/GenBank/DDBJ databases">
        <title>Complete genome of Streptomyces formicae strain 1H-GS9 (DSM 100524).</title>
        <authorList>
            <person name="Atanasov K.E."/>
            <person name="Altabella T."/>
            <person name="Ferrer A."/>
        </authorList>
    </citation>
    <scope>NUCLEOTIDE SEQUENCE [LARGE SCALE GENOMIC DNA]</scope>
    <source>
        <strain evidence="10 11">1H-GS9</strain>
    </source>
</reference>
<dbReference type="EMBL" id="CP071872">
    <property type="protein sequence ID" value="UNM10893.1"/>
    <property type="molecule type" value="Genomic_DNA"/>
</dbReference>
<feature type="transmembrane region" description="Helical" evidence="8">
    <location>
        <begin position="88"/>
        <end position="106"/>
    </location>
</feature>
<feature type="transmembrane region" description="Helical" evidence="8">
    <location>
        <begin position="153"/>
        <end position="175"/>
    </location>
</feature>
<keyword evidence="5 8" id="KW-1133">Transmembrane helix</keyword>
<feature type="transmembrane region" description="Helical" evidence="8">
    <location>
        <begin position="187"/>
        <end position="206"/>
    </location>
</feature>
<evidence type="ECO:0000259" key="9">
    <source>
        <dbReference type="PROSITE" id="PS50850"/>
    </source>
</evidence>
<feature type="transmembrane region" description="Helical" evidence="8">
    <location>
        <begin position="398"/>
        <end position="419"/>
    </location>
</feature>
<comment type="subcellular location">
    <subcellularLocation>
        <location evidence="1">Cell membrane</location>
        <topology evidence="1">Multi-pass membrane protein</topology>
    </subcellularLocation>
</comment>
<feature type="transmembrane region" description="Helical" evidence="8">
    <location>
        <begin position="332"/>
        <end position="357"/>
    </location>
</feature>
<feature type="domain" description="Major facilitator superfamily (MFS) profile" evidence="9">
    <location>
        <begin position="15"/>
        <end position="424"/>
    </location>
</feature>
<sequence>MTAATHPAPHQARKVLLSSLIGSTVEWYEFFIYGTAASLVFDDLFFPGFDPLVSTLLSLSTFAIAFVARPVGGVVFGHFGDRLGRKSMLVLTLTLMGAATFAIGLLPTYEQIGVAAPLLLVFVRLVQGFSLGGEYGGAVLMSVEHADPRRRGLYGAVVNTGTGWGLLLANLLFLAVTQLPDDDFRSLGWRIPFLLSAVLVGLGLFIRLKVAESPDFDAAKRAGEVHRAPVIEVLRRHSAPVVLMAVAYLATGVTFYVGTVFSLSYGTEHIGVSKDAMLGLVLGGTALTIVAIPLFGRWSDRIGRKGLFLAGVAGMAALPYAWFVSLDSGSTALMLLGFLVLFTAWSATYAAMPTFFAHAIPVEVRYTGLSIGYTLGTVLGGGFAPMIATYLLDRTDDWTAIAVYMSAAGVLSFAAAAFLKERQDAPVAEAKPAAVTPGSEASGSEARSGGPHR</sequence>
<feature type="transmembrane region" description="Helical" evidence="8">
    <location>
        <begin position="276"/>
        <end position="295"/>
    </location>
</feature>
<evidence type="ECO:0000313" key="11">
    <source>
        <dbReference type="Proteomes" id="UP000828924"/>
    </source>
</evidence>
<evidence type="ECO:0000256" key="6">
    <source>
        <dbReference type="ARBA" id="ARBA00023136"/>
    </source>
</evidence>
<keyword evidence="2" id="KW-0813">Transport</keyword>
<protein>
    <submittedName>
        <fullName evidence="10">MHS family MFS transporter</fullName>
    </submittedName>
</protein>
<feature type="region of interest" description="Disordered" evidence="7">
    <location>
        <begin position="429"/>
        <end position="453"/>
    </location>
</feature>
<dbReference type="PANTHER" id="PTHR43045:SF1">
    <property type="entry name" value="SHIKIMATE TRANSPORTER"/>
    <property type="match status" value="1"/>
</dbReference>
<dbReference type="Proteomes" id="UP000828924">
    <property type="component" value="Chromosome"/>
</dbReference>
<evidence type="ECO:0000313" key="10">
    <source>
        <dbReference type="EMBL" id="UNM10893.1"/>
    </source>
</evidence>
<evidence type="ECO:0000256" key="8">
    <source>
        <dbReference type="SAM" id="Phobius"/>
    </source>
</evidence>
<keyword evidence="11" id="KW-1185">Reference proteome</keyword>
<organism evidence="10 11">
    <name type="scientific">Streptomyces formicae</name>
    <dbReference type="NCBI Taxonomy" id="1616117"/>
    <lineage>
        <taxon>Bacteria</taxon>
        <taxon>Bacillati</taxon>
        <taxon>Actinomycetota</taxon>
        <taxon>Actinomycetes</taxon>
        <taxon>Kitasatosporales</taxon>
        <taxon>Streptomycetaceae</taxon>
        <taxon>Streptomyces</taxon>
    </lineage>
</organism>
<feature type="transmembrane region" description="Helical" evidence="8">
    <location>
        <begin position="241"/>
        <end position="264"/>
    </location>
</feature>
<evidence type="ECO:0000256" key="4">
    <source>
        <dbReference type="ARBA" id="ARBA00022692"/>
    </source>
</evidence>
<feature type="transmembrane region" description="Helical" evidence="8">
    <location>
        <begin position="307"/>
        <end position="326"/>
    </location>
</feature>
<name>A0ABY3WEA7_9ACTN</name>